<dbReference type="SMART" id="SM00028">
    <property type="entry name" value="TPR"/>
    <property type="match status" value="2"/>
</dbReference>
<evidence type="ECO:0000313" key="5">
    <source>
        <dbReference type="Proteomes" id="UP000012118"/>
    </source>
</evidence>
<dbReference type="Gene3D" id="1.25.40.10">
    <property type="entry name" value="Tetratricopeptide repeat domain"/>
    <property type="match status" value="2"/>
</dbReference>
<dbReference type="PANTHER" id="PTHR44858">
    <property type="entry name" value="TETRATRICOPEPTIDE REPEAT PROTEIN 6"/>
    <property type="match status" value="1"/>
</dbReference>
<dbReference type="EMBL" id="AHNU02000034">
    <property type="protein sequence ID" value="EMN91277.1"/>
    <property type="molecule type" value="Genomic_DNA"/>
</dbReference>
<name>M6QR19_9LEPT</name>
<keyword evidence="1" id="KW-0677">Repeat</keyword>
<proteinExistence type="predicted"/>
<accession>M6QR19</accession>
<dbReference type="InterPro" id="IPR011990">
    <property type="entry name" value="TPR-like_helical_dom_sf"/>
</dbReference>
<feature type="repeat" description="TPR" evidence="3">
    <location>
        <begin position="83"/>
        <end position="116"/>
    </location>
</feature>
<evidence type="ECO:0000313" key="4">
    <source>
        <dbReference type="EMBL" id="EMN91277.1"/>
    </source>
</evidence>
<evidence type="ECO:0000256" key="3">
    <source>
        <dbReference type="PROSITE-ProRule" id="PRU00339"/>
    </source>
</evidence>
<organism evidence="4 5">
    <name type="scientific">Leptospira weilii str. UI 13098</name>
    <dbReference type="NCBI Taxonomy" id="1088542"/>
    <lineage>
        <taxon>Bacteria</taxon>
        <taxon>Pseudomonadati</taxon>
        <taxon>Spirochaetota</taxon>
        <taxon>Spirochaetia</taxon>
        <taxon>Leptospirales</taxon>
        <taxon>Leptospiraceae</taxon>
        <taxon>Leptospira</taxon>
    </lineage>
</organism>
<comment type="caution">
    <text evidence="4">The sequence shown here is derived from an EMBL/GenBank/DDBJ whole genome shotgun (WGS) entry which is preliminary data.</text>
</comment>
<dbReference type="Proteomes" id="UP000012118">
    <property type="component" value="Unassembled WGS sequence"/>
</dbReference>
<keyword evidence="2 3" id="KW-0802">TPR repeat</keyword>
<protein>
    <submittedName>
        <fullName evidence="4">Tetratricopeptide repeat protein</fullName>
    </submittedName>
</protein>
<dbReference type="InterPro" id="IPR050498">
    <property type="entry name" value="Ycf3"/>
</dbReference>
<dbReference type="PANTHER" id="PTHR44858:SF1">
    <property type="entry name" value="UDP-N-ACETYLGLUCOSAMINE--PEPTIDE N-ACETYLGLUCOSAMINYLTRANSFERASE SPINDLY-RELATED"/>
    <property type="match status" value="1"/>
</dbReference>
<dbReference type="PROSITE" id="PS50005">
    <property type="entry name" value="TPR"/>
    <property type="match status" value="1"/>
</dbReference>
<dbReference type="SUPFAM" id="SSF48452">
    <property type="entry name" value="TPR-like"/>
    <property type="match status" value="1"/>
</dbReference>
<keyword evidence="5" id="KW-1185">Reference proteome</keyword>
<dbReference type="RefSeq" id="WP_004502793.1">
    <property type="nucleotide sequence ID" value="NZ_AHNU02000034.1"/>
</dbReference>
<reference evidence="4 5" key="1">
    <citation type="submission" date="2013-01" db="EMBL/GenBank/DDBJ databases">
        <authorList>
            <person name="Harkins D.M."/>
            <person name="Durkin A.S."/>
            <person name="Brinkac L.M."/>
            <person name="Haft D.H."/>
            <person name="Selengut J.D."/>
            <person name="Sanka R."/>
            <person name="DePew J."/>
            <person name="Purushe J."/>
            <person name="Chanthongthip A."/>
            <person name="Lattana O."/>
            <person name="Phetsouvanh R."/>
            <person name="Newton P.N."/>
            <person name="Vinetz J.M."/>
            <person name="Sutton G.G."/>
            <person name="Nierman W.C."/>
            <person name="Fouts D.E."/>
        </authorList>
    </citation>
    <scope>NUCLEOTIDE SEQUENCE [LARGE SCALE GENOMIC DNA]</scope>
    <source>
        <strain evidence="4 5">UI 13098</strain>
    </source>
</reference>
<evidence type="ECO:0000256" key="1">
    <source>
        <dbReference type="ARBA" id="ARBA00022737"/>
    </source>
</evidence>
<sequence length="228" mass="25439">MLLLVSFAITGEQGIAEVKKLYELSVETRDEKTKKELRQKIINLAPQSEYGLFSRAWFKELAEAYSESEELYNEAIELNPKLTMAYLNRGRIRARNSDIEGAISDFSSAKDLEPNNSDPYSLLCIALKHEPDRTVGMQYCNKAVDLNPKSILAYYARSGFKLESGDSKGAIKDANAIIQLSVKEPLGWEARGIAYITVNNLKAGCSDLSKSGELGNTDVYNNMKTFCK</sequence>
<dbReference type="AlphaFoldDB" id="M6QR19"/>
<gene>
    <name evidence="4" type="ORF">LEP1GSC108_3283</name>
</gene>
<evidence type="ECO:0000256" key="2">
    <source>
        <dbReference type="ARBA" id="ARBA00022803"/>
    </source>
</evidence>
<dbReference type="InterPro" id="IPR019734">
    <property type="entry name" value="TPR_rpt"/>
</dbReference>